<protein>
    <recommendedName>
        <fullName evidence="3">beta-lactamase</fullName>
        <ecNumber evidence="3">3.5.2.6</ecNumber>
    </recommendedName>
</protein>
<dbReference type="NCBIfam" id="NF033103">
    <property type="entry name" value="bla_class_A"/>
    <property type="match status" value="1"/>
</dbReference>
<comment type="caution">
    <text evidence="5">The sequence shown here is derived from an EMBL/GenBank/DDBJ whole genome shotgun (WGS) entry which is preliminary data.</text>
</comment>
<proteinExistence type="inferred from homology"/>
<name>A0ABP7YXZ7_9SPHI</name>
<evidence type="ECO:0000256" key="3">
    <source>
        <dbReference type="ARBA" id="ARBA00012865"/>
    </source>
</evidence>
<evidence type="ECO:0000256" key="1">
    <source>
        <dbReference type="ARBA" id="ARBA00001526"/>
    </source>
</evidence>
<evidence type="ECO:0000259" key="4">
    <source>
        <dbReference type="Pfam" id="PF13354"/>
    </source>
</evidence>
<dbReference type="Proteomes" id="UP001500101">
    <property type="component" value="Unassembled WGS sequence"/>
</dbReference>
<feature type="domain" description="Beta-lactamase class A catalytic" evidence="4">
    <location>
        <begin position="32"/>
        <end position="261"/>
    </location>
</feature>
<dbReference type="NCBIfam" id="NF012099">
    <property type="entry name" value="SubclassA2"/>
    <property type="match status" value="1"/>
</dbReference>
<evidence type="ECO:0000313" key="5">
    <source>
        <dbReference type="EMBL" id="GAA4143307.1"/>
    </source>
</evidence>
<dbReference type="EMBL" id="BAAAZI010000010">
    <property type="protein sequence ID" value="GAA4143307.1"/>
    <property type="molecule type" value="Genomic_DNA"/>
</dbReference>
<sequence>MMIFSQQSFAQKLSELKPQIENILKKYKAKVGVAIHNQDYNDSLIFHGDHHFPFQSTYKFHLGIAVLDQVDKGKLKLNQVVEISKAKVTTELYSPIKDKYPNGTSLPLSEILYYTIAESDNVGCDILFELLGGTEVVDKYFKDLGYKNFDIKLTEEVQQANWDRQFENWTTVGASNQVLHDYYVNKDNRLSPESYKFLWDTMRATKTGQDRIVNLLPKGTIVAHKTGTSGRNRKTGEIAATHDIGVVTLPNSKVFYISVLVSESLEGDANSAKIIAEVAKAAWDFYTSK</sequence>
<dbReference type="PRINTS" id="PR00118">
    <property type="entry name" value="BLACTAMASEA"/>
</dbReference>
<dbReference type="Pfam" id="PF13354">
    <property type="entry name" value="Beta-lactamase2"/>
    <property type="match status" value="1"/>
</dbReference>
<accession>A0ABP7YXZ7</accession>
<dbReference type="PANTHER" id="PTHR35333:SF3">
    <property type="entry name" value="BETA-LACTAMASE-TYPE TRANSPEPTIDASE FOLD CONTAINING PROTEIN"/>
    <property type="match status" value="1"/>
</dbReference>
<dbReference type="SUPFAM" id="SSF56601">
    <property type="entry name" value="beta-lactamase/transpeptidase-like"/>
    <property type="match status" value="1"/>
</dbReference>
<evidence type="ECO:0000256" key="2">
    <source>
        <dbReference type="ARBA" id="ARBA00009009"/>
    </source>
</evidence>
<evidence type="ECO:0000313" key="6">
    <source>
        <dbReference type="Proteomes" id="UP001500101"/>
    </source>
</evidence>
<dbReference type="PANTHER" id="PTHR35333">
    <property type="entry name" value="BETA-LACTAMASE"/>
    <property type="match status" value="1"/>
</dbReference>
<dbReference type="InterPro" id="IPR000871">
    <property type="entry name" value="Beta-lactam_class-A"/>
</dbReference>
<organism evidence="5 6">
    <name type="scientific">Sphingobacterium kyonggiense</name>
    <dbReference type="NCBI Taxonomy" id="714075"/>
    <lineage>
        <taxon>Bacteria</taxon>
        <taxon>Pseudomonadati</taxon>
        <taxon>Bacteroidota</taxon>
        <taxon>Sphingobacteriia</taxon>
        <taxon>Sphingobacteriales</taxon>
        <taxon>Sphingobacteriaceae</taxon>
        <taxon>Sphingobacterium</taxon>
    </lineage>
</organism>
<comment type="catalytic activity">
    <reaction evidence="1">
        <text>a beta-lactam + H2O = a substituted beta-amino acid</text>
        <dbReference type="Rhea" id="RHEA:20401"/>
        <dbReference type="ChEBI" id="CHEBI:15377"/>
        <dbReference type="ChEBI" id="CHEBI:35627"/>
        <dbReference type="ChEBI" id="CHEBI:140347"/>
        <dbReference type="EC" id="3.5.2.6"/>
    </reaction>
</comment>
<dbReference type="EC" id="3.5.2.6" evidence="3"/>
<gene>
    <name evidence="5" type="primary">bla</name>
    <name evidence="5" type="ORF">GCM10022216_25130</name>
</gene>
<dbReference type="Gene3D" id="3.40.710.10">
    <property type="entry name" value="DD-peptidase/beta-lactamase superfamily"/>
    <property type="match status" value="1"/>
</dbReference>
<reference evidence="6" key="1">
    <citation type="journal article" date="2019" name="Int. J. Syst. Evol. Microbiol.">
        <title>The Global Catalogue of Microorganisms (GCM) 10K type strain sequencing project: providing services to taxonomists for standard genome sequencing and annotation.</title>
        <authorList>
            <consortium name="The Broad Institute Genomics Platform"/>
            <consortium name="The Broad Institute Genome Sequencing Center for Infectious Disease"/>
            <person name="Wu L."/>
            <person name="Ma J."/>
        </authorList>
    </citation>
    <scope>NUCLEOTIDE SEQUENCE [LARGE SCALE GENOMIC DNA]</scope>
    <source>
        <strain evidence="6">JCM 16704</strain>
    </source>
</reference>
<comment type="similarity">
    <text evidence="2">Belongs to the class-A beta-lactamase family.</text>
</comment>
<keyword evidence="6" id="KW-1185">Reference proteome</keyword>
<dbReference type="InterPro" id="IPR012338">
    <property type="entry name" value="Beta-lactam/transpept-like"/>
</dbReference>
<dbReference type="InterPro" id="IPR045155">
    <property type="entry name" value="Beta-lactam_cat"/>
</dbReference>